<dbReference type="OMA" id="TNVMERR"/>
<dbReference type="GO" id="GO:0044391">
    <property type="term" value="C:ribosomal subunit"/>
    <property type="evidence" value="ECO:0007669"/>
    <property type="project" value="UniProtKB-ARBA"/>
</dbReference>
<accession>A0A8C4L1Z4</accession>
<dbReference type="Ensembl" id="ENSEAST00005004887.1">
    <property type="protein sequence ID" value="ENSEASP00005004454.1"/>
    <property type="gene ID" value="ENSEASG00005003371.1"/>
</dbReference>
<dbReference type="SUPFAM" id="SSF54189">
    <property type="entry name" value="Ribosomal proteins S24e, L23 and L15e"/>
    <property type="match status" value="1"/>
</dbReference>
<dbReference type="PANTHER" id="PTHR11620">
    <property type="entry name" value="60S RIBOSOMAL PROTEIN L23A"/>
    <property type="match status" value="1"/>
</dbReference>
<dbReference type="Gene3D" id="3.30.70.330">
    <property type="match status" value="1"/>
</dbReference>
<evidence type="ECO:0000256" key="2">
    <source>
        <dbReference type="ARBA" id="ARBA00022980"/>
    </source>
</evidence>
<dbReference type="GO" id="GO:0003735">
    <property type="term" value="F:structural constituent of ribosome"/>
    <property type="evidence" value="ECO:0007669"/>
    <property type="project" value="InterPro"/>
</dbReference>
<evidence type="ECO:0000313" key="4">
    <source>
        <dbReference type="Ensembl" id="ENSEASP00005004454.1"/>
    </source>
</evidence>
<dbReference type="InterPro" id="IPR012678">
    <property type="entry name" value="Ribosomal_uL23/eL15/eS24_sf"/>
</dbReference>
<reference evidence="4" key="1">
    <citation type="submission" date="2023-03" db="UniProtKB">
        <authorList>
            <consortium name="Ensembl"/>
        </authorList>
    </citation>
    <scope>IDENTIFICATION</scope>
</reference>
<organism evidence="4">
    <name type="scientific">Equus asinus asinus</name>
    <dbReference type="NCBI Taxonomy" id="83772"/>
    <lineage>
        <taxon>Eukaryota</taxon>
        <taxon>Metazoa</taxon>
        <taxon>Chordata</taxon>
        <taxon>Craniata</taxon>
        <taxon>Vertebrata</taxon>
        <taxon>Euteleostomi</taxon>
        <taxon>Mammalia</taxon>
        <taxon>Eutheria</taxon>
        <taxon>Laurasiatheria</taxon>
        <taxon>Perissodactyla</taxon>
        <taxon>Equidae</taxon>
        <taxon>Equus</taxon>
    </lineage>
</organism>
<dbReference type="Pfam" id="PF00276">
    <property type="entry name" value="Ribosomal_L23"/>
    <property type="match status" value="1"/>
</dbReference>
<keyword evidence="2" id="KW-0689">Ribosomal protein</keyword>
<dbReference type="InterPro" id="IPR013025">
    <property type="entry name" value="Ribosomal_uL23-like"/>
</dbReference>
<proteinExistence type="inferred from homology"/>
<keyword evidence="3" id="KW-0687">Ribonucleoprotein</keyword>
<dbReference type="GO" id="GO:0006412">
    <property type="term" value="P:translation"/>
    <property type="evidence" value="ECO:0007669"/>
    <property type="project" value="InterPro"/>
</dbReference>
<sequence length="137" mass="15176">MVLKGKKESPGPLKAEAKAKTLKAKKAVLKGIHSHTKIEDPHVTHLLAAQDTVALKKIGDNNTLVFIVHVNANKPQIQQTLEKLYDIDMTKVNTLIKPDGEKKACVPPAPDHHPFDVVNKNPFLTSCLSLSTWELRF</sequence>
<name>A0A8C4L1Z4_EQUAS</name>
<protein>
    <recommendedName>
        <fullName evidence="5">Ribosomal protein L23/L25 N-terminal domain-containing protein</fullName>
    </recommendedName>
</protein>
<dbReference type="InterPro" id="IPR012677">
    <property type="entry name" value="Nucleotide-bd_a/b_plait_sf"/>
</dbReference>
<dbReference type="AlphaFoldDB" id="A0A8C4L1Z4"/>
<evidence type="ECO:0000256" key="1">
    <source>
        <dbReference type="ARBA" id="ARBA00006700"/>
    </source>
</evidence>
<evidence type="ECO:0000256" key="3">
    <source>
        <dbReference type="ARBA" id="ARBA00023274"/>
    </source>
</evidence>
<evidence type="ECO:0008006" key="5">
    <source>
        <dbReference type="Google" id="ProtNLM"/>
    </source>
</evidence>
<comment type="similarity">
    <text evidence="1">Belongs to the universal ribosomal protein uL23 family.</text>
</comment>